<keyword evidence="5" id="KW-1185">Reference proteome</keyword>
<dbReference type="OrthoDB" id="10324174at2759"/>
<evidence type="ECO:0000313" key="5">
    <source>
        <dbReference type="Proteomes" id="UP000221165"/>
    </source>
</evidence>
<protein>
    <submittedName>
        <fullName evidence="4">Transmembrane protein</fullName>
    </submittedName>
</protein>
<keyword evidence="2" id="KW-0472">Membrane</keyword>
<dbReference type="RefSeq" id="XP_067922937.1">
    <property type="nucleotide sequence ID" value="XM_068065091.1"/>
</dbReference>
<keyword evidence="2 4" id="KW-0812">Transmembrane</keyword>
<feature type="signal peptide" evidence="3">
    <location>
        <begin position="1"/>
        <end position="18"/>
    </location>
</feature>
<accession>A0A2C6KZU8</accession>
<feature type="transmembrane region" description="Helical" evidence="2">
    <location>
        <begin position="732"/>
        <end position="750"/>
    </location>
</feature>
<keyword evidence="3" id="KW-0732">Signal</keyword>
<keyword evidence="2" id="KW-1133">Transmembrane helix</keyword>
<feature type="region of interest" description="Disordered" evidence="1">
    <location>
        <begin position="74"/>
        <end position="153"/>
    </location>
</feature>
<comment type="caution">
    <text evidence="4">The sequence shown here is derived from an EMBL/GenBank/DDBJ whole genome shotgun (WGS) entry which is preliminary data.</text>
</comment>
<dbReference type="GeneID" id="94428302"/>
<dbReference type="VEuPathDB" id="ToxoDB:CSUI_004910"/>
<feature type="transmembrane region" description="Helical" evidence="2">
    <location>
        <begin position="756"/>
        <end position="780"/>
    </location>
</feature>
<gene>
    <name evidence="4" type="ORF">CSUI_004910</name>
</gene>
<proteinExistence type="predicted"/>
<reference evidence="4 5" key="1">
    <citation type="journal article" date="2017" name="Int. J. Parasitol.">
        <title>The genome of the protozoan parasite Cystoisospora suis and a reverse vaccinology approach to identify vaccine candidates.</title>
        <authorList>
            <person name="Palmieri N."/>
            <person name="Shrestha A."/>
            <person name="Ruttkowski B."/>
            <person name="Beck T."/>
            <person name="Vogl C."/>
            <person name="Tomley F."/>
            <person name="Blake D.P."/>
            <person name="Joachim A."/>
        </authorList>
    </citation>
    <scope>NUCLEOTIDE SEQUENCE [LARGE SCALE GENOMIC DNA]</scope>
    <source>
        <strain evidence="4 5">Wien I</strain>
    </source>
</reference>
<feature type="region of interest" description="Disordered" evidence="1">
    <location>
        <begin position="819"/>
        <end position="874"/>
    </location>
</feature>
<evidence type="ECO:0000313" key="4">
    <source>
        <dbReference type="EMBL" id="PHJ21253.1"/>
    </source>
</evidence>
<organism evidence="4 5">
    <name type="scientific">Cystoisospora suis</name>
    <dbReference type="NCBI Taxonomy" id="483139"/>
    <lineage>
        <taxon>Eukaryota</taxon>
        <taxon>Sar</taxon>
        <taxon>Alveolata</taxon>
        <taxon>Apicomplexa</taxon>
        <taxon>Conoidasida</taxon>
        <taxon>Coccidia</taxon>
        <taxon>Eucoccidiorida</taxon>
        <taxon>Eimeriorina</taxon>
        <taxon>Sarcocystidae</taxon>
        <taxon>Cystoisospora</taxon>
    </lineage>
</organism>
<dbReference type="AlphaFoldDB" id="A0A2C6KZU8"/>
<evidence type="ECO:0000256" key="3">
    <source>
        <dbReference type="SAM" id="SignalP"/>
    </source>
</evidence>
<feature type="compositionally biased region" description="Basic residues" evidence="1">
    <location>
        <begin position="821"/>
        <end position="831"/>
    </location>
</feature>
<evidence type="ECO:0000256" key="2">
    <source>
        <dbReference type="SAM" id="Phobius"/>
    </source>
</evidence>
<sequence>MEALRFTFPTLLFFAALASRISLHGHATTLDSRLGAGSENFADFAELSSTPESSFYLADAGGVFYEDDRDGASISRSKERSDSLHISSSGAPDAGVSLADLSPINGDDDGSAGQASPGVTTGGEIPAGAEKDDGAPLVRGGASSSLKVEGVKSNVSPDIVVSPSPNASINSARLTLPPAGGADTMTSEASDVISIGSDSGTQSTDVSSLSSELTGLLPAKGDAAAFPPSGEGDSTANFPGNPELFHFFHNGEADSMLNCVRVKKRARRERAVEHFCRRFARNTVLRRRCSDFGVEFLAELGNAVRGCEPHCFPELFESMKRTLRHPFFKPGDHEADLAAVQTFVKKTIANPWTPEYEEQGDLPSRTCASLQTAWSLAQDSRRLARTFDNPLEKAALNLVATRRTLYSAFMWPSPEPIELGLWAQVVDFSGCKRVRQGTPELPRKEKMGNKEIAEKAFAFGLARQYIPRRLECSVSSTEGTCKLLHNYLAVNRTLLEIGRVLGTPQAGLMVEDFAGEVRQRKEQVTDFELWNAQLTAEMTAVETFLLGLRGNKRLVRLLASLAKVKVIAKLIGGAVSLLKSWIYPFEKEVISSSRVRPDIAPVVLAMQNASVFFLGGLGTCVVGNTGMGNIMEVVAMKITKAFNEDGSASSFLQLLPAEPQPAAEEDESSEQTSDLVPYTTTAVRTPGTLNNGSVDTAGSSTNVFLQMRSKFWNRGPGKSAHPWFESRWRMRALAIAGAVLSFAFIGTMFIPLIHPVFFAVLSVGLLGFFLYVAFSTALLMRHALLKAVEQGVMGLDMKEAEVREKERIEREAVTALEKQMMKRRKKRRKAVKGKDSKEAASRTSVKKPSPPSSRPPAVDDAMPGYASDDDALGS</sequence>
<name>A0A2C6KZU8_9APIC</name>
<feature type="transmembrane region" description="Helical" evidence="2">
    <location>
        <begin position="599"/>
        <end position="622"/>
    </location>
</feature>
<dbReference type="Proteomes" id="UP000221165">
    <property type="component" value="Unassembled WGS sequence"/>
</dbReference>
<evidence type="ECO:0000256" key="1">
    <source>
        <dbReference type="SAM" id="MobiDB-lite"/>
    </source>
</evidence>
<feature type="chain" id="PRO_5013084236" evidence="3">
    <location>
        <begin position="19"/>
        <end position="874"/>
    </location>
</feature>
<dbReference type="EMBL" id="MIGC01002347">
    <property type="protein sequence ID" value="PHJ21253.1"/>
    <property type="molecule type" value="Genomic_DNA"/>
</dbReference>